<dbReference type="Gene3D" id="3.40.50.10260">
    <property type="entry name" value="YjeF N-terminal domain"/>
    <property type="match status" value="1"/>
</dbReference>
<protein>
    <recommendedName>
        <fullName evidence="3">NAD(P)H-hydrate epimerase</fullName>
        <ecNumber evidence="3">5.1.99.6</ecNumber>
    </recommendedName>
</protein>
<keyword evidence="8" id="KW-0520">NAD</keyword>
<evidence type="ECO:0000256" key="7">
    <source>
        <dbReference type="ARBA" id="ARBA00022958"/>
    </source>
</evidence>
<dbReference type="PROSITE" id="PS51385">
    <property type="entry name" value="YJEF_N"/>
    <property type="match status" value="1"/>
</dbReference>
<comment type="catalytic activity">
    <reaction evidence="2">
        <text>(6R)-NADPHX = (6S)-NADPHX</text>
        <dbReference type="Rhea" id="RHEA:32227"/>
        <dbReference type="ChEBI" id="CHEBI:64076"/>
        <dbReference type="ChEBI" id="CHEBI:64077"/>
        <dbReference type="EC" id="5.1.99.6"/>
    </reaction>
</comment>
<feature type="non-terminal residue" evidence="12">
    <location>
        <position position="344"/>
    </location>
</feature>
<keyword evidence="7" id="KW-0630">Potassium</keyword>
<dbReference type="GO" id="GO:0000166">
    <property type="term" value="F:nucleotide binding"/>
    <property type="evidence" value="ECO:0007669"/>
    <property type="project" value="UniProtKB-KW"/>
</dbReference>
<dbReference type="EMBL" id="KV920549">
    <property type="protein sequence ID" value="OSX68439.1"/>
    <property type="molecule type" value="Genomic_DNA"/>
</dbReference>
<comment type="catalytic activity">
    <reaction evidence="1">
        <text>(6R)-NADHX = (6S)-NADHX</text>
        <dbReference type="Rhea" id="RHEA:32215"/>
        <dbReference type="ChEBI" id="CHEBI:64074"/>
        <dbReference type="ChEBI" id="CHEBI:64075"/>
        <dbReference type="EC" id="5.1.99.6"/>
    </reaction>
</comment>
<gene>
    <name evidence="12" type="ORF">BU14_2797s0002</name>
</gene>
<evidence type="ECO:0000256" key="4">
    <source>
        <dbReference type="ARBA" id="ARBA00022723"/>
    </source>
</evidence>
<dbReference type="AlphaFoldDB" id="A0A1X6NIK3"/>
<dbReference type="InterPro" id="IPR036652">
    <property type="entry name" value="YjeF_N_dom_sf"/>
</dbReference>
<dbReference type="EC" id="5.1.99.6" evidence="3"/>
<dbReference type="NCBIfam" id="TIGR00197">
    <property type="entry name" value="yjeF_nterm"/>
    <property type="match status" value="1"/>
</dbReference>
<dbReference type="GO" id="GO:0052856">
    <property type="term" value="F:NAD(P)HX epimerase activity"/>
    <property type="evidence" value="ECO:0007669"/>
    <property type="project" value="UniProtKB-EC"/>
</dbReference>
<organism evidence="12 13">
    <name type="scientific">Porphyra umbilicalis</name>
    <name type="common">Purple laver</name>
    <name type="synonym">Red alga</name>
    <dbReference type="NCBI Taxonomy" id="2786"/>
    <lineage>
        <taxon>Eukaryota</taxon>
        <taxon>Rhodophyta</taxon>
        <taxon>Bangiophyceae</taxon>
        <taxon>Bangiales</taxon>
        <taxon>Bangiaceae</taxon>
        <taxon>Porphyra</taxon>
    </lineage>
</organism>
<reference evidence="12 13" key="1">
    <citation type="submission" date="2017-03" db="EMBL/GenBank/DDBJ databases">
        <title>WGS assembly of Porphyra umbilicalis.</title>
        <authorList>
            <person name="Brawley S.H."/>
            <person name="Blouin N.A."/>
            <person name="Ficko-Blean E."/>
            <person name="Wheeler G.L."/>
            <person name="Lohr M."/>
            <person name="Goodson H.V."/>
            <person name="Jenkins J.W."/>
            <person name="Blaby-Haas C.E."/>
            <person name="Helliwell K.E."/>
            <person name="Chan C."/>
            <person name="Marriage T."/>
            <person name="Bhattacharya D."/>
            <person name="Klein A.S."/>
            <person name="Badis Y."/>
            <person name="Brodie J."/>
            <person name="Cao Y."/>
            <person name="Collen J."/>
            <person name="Dittami S.M."/>
            <person name="Gachon C.M."/>
            <person name="Green B.R."/>
            <person name="Karpowicz S."/>
            <person name="Kim J.W."/>
            <person name="Kudahl U."/>
            <person name="Lin S."/>
            <person name="Michel G."/>
            <person name="Mittag M."/>
            <person name="Olson B.J."/>
            <person name="Pangilinan J."/>
            <person name="Peng Y."/>
            <person name="Qiu H."/>
            <person name="Shu S."/>
            <person name="Singer J.T."/>
            <person name="Smith A.G."/>
            <person name="Sprecher B.N."/>
            <person name="Wagner V."/>
            <person name="Wang W."/>
            <person name="Wang Z.-Y."/>
            <person name="Yan J."/>
            <person name="Yarish C."/>
            <person name="Zoeuner-Riek S."/>
            <person name="Zhuang Y."/>
            <person name="Zou Y."/>
            <person name="Lindquist E.A."/>
            <person name="Grimwood J."/>
            <person name="Barry K."/>
            <person name="Rokhsar D.S."/>
            <person name="Schmutz J."/>
            <person name="Stiller J.W."/>
            <person name="Grossman A.R."/>
            <person name="Prochnik S.E."/>
        </authorList>
    </citation>
    <scope>NUCLEOTIDE SEQUENCE [LARGE SCALE GENOMIC DNA]</scope>
    <source>
        <strain evidence="12">4086291</strain>
    </source>
</reference>
<keyword evidence="13" id="KW-1185">Reference proteome</keyword>
<dbReference type="OrthoDB" id="10064708at2759"/>
<dbReference type="InterPro" id="IPR032976">
    <property type="entry name" value="YJEFN_prot_NAXE-like"/>
</dbReference>
<dbReference type="Pfam" id="PF03853">
    <property type="entry name" value="YjeF_N"/>
    <property type="match status" value="1"/>
</dbReference>
<accession>A0A1X6NIK3</accession>
<sequence>MVAAASPALRQAARLAFVPPPFVFAGRRLRRPPPPSAARHARALVTTTRAAMAPPPPHPPLTPAHYVDASTAARLDERLMATPGADGAAADAAAAAGPACAFPLPALMELAGQAVAHAAAAAHPDRSTRVAVLAGPGNNGGDGLVAARHLALLGYTSVVVVYPVRRERPPFVGLVAQLTATGVPLVDALPPAGAVDLIIDALFGFSFVPPVRDPFVRLLTDVRRRQVEGGRVVDGAVDAPPPPAVLAVDVPSGWDVDGGEAPAQRADGGGADDDTPPAVANNPSGRDALISLSAPKRGARRWVGAHYVGGRFVPRALADALGIALVDYPADATIVRVDGGGGAG</sequence>
<evidence type="ECO:0000256" key="5">
    <source>
        <dbReference type="ARBA" id="ARBA00022741"/>
    </source>
</evidence>
<dbReference type="PANTHER" id="PTHR13232:SF10">
    <property type="entry name" value="NAD(P)H-HYDRATE EPIMERASE"/>
    <property type="match status" value="1"/>
</dbReference>
<dbReference type="SUPFAM" id="SSF64153">
    <property type="entry name" value="YjeF N-terminal domain-like"/>
    <property type="match status" value="1"/>
</dbReference>
<evidence type="ECO:0000256" key="3">
    <source>
        <dbReference type="ARBA" id="ARBA00012228"/>
    </source>
</evidence>
<feature type="domain" description="YjeF N-terminal" evidence="11">
    <location>
        <begin position="87"/>
        <end position="325"/>
    </location>
</feature>
<dbReference type="GO" id="GO:0005739">
    <property type="term" value="C:mitochondrion"/>
    <property type="evidence" value="ECO:0007669"/>
    <property type="project" value="TreeGrafter"/>
</dbReference>
<dbReference type="HAMAP" id="MF_01966">
    <property type="entry name" value="NADHX_epimerase"/>
    <property type="match status" value="1"/>
</dbReference>
<evidence type="ECO:0000256" key="10">
    <source>
        <dbReference type="SAM" id="MobiDB-lite"/>
    </source>
</evidence>
<evidence type="ECO:0000256" key="8">
    <source>
        <dbReference type="ARBA" id="ARBA00023027"/>
    </source>
</evidence>
<evidence type="ECO:0000313" key="12">
    <source>
        <dbReference type="EMBL" id="OSX68439.1"/>
    </source>
</evidence>
<proteinExistence type="inferred from homology"/>
<evidence type="ECO:0000259" key="11">
    <source>
        <dbReference type="PROSITE" id="PS51385"/>
    </source>
</evidence>
<evidence type="ECO:0000256" key="1">
    <source>
        <dbReference type="ARBA" id="ARBA00000013"/>
    </source>
</evidence>
<keyword evidence="9" id="KW-0413">Isomerase</keyword>
<evidence type="ECO:0000256" key="2">
    <source>
        <dbReference type="ARBA" id="ARBA00000909"/>
    </source>
</evidence>
<dbReference type="PANTHER" id="PTHR13232">
    <property type="entry name" value="NAD(P)H-HYDRATE EPIMERASE"/>
    <property type="match status" value="1"/>
</dbReference>
<dbReference type="GO" id="GO:0046872">
    <property type="term" value="F:metal ion binding"/>
    <property type="evidence" value="ECO:0007669"/>
    <property type="project" value="UniProtKB-KW"/>
</dbReference>
<evidence type="ECO:0000256" key="6">
    <source>
        <dbReference type="ARBA" id="ARBA00022857"/>
    </source>
</evidence>
<name>A0A1X6NIK3_PORUM</name>
<feature type="region of interest" description="Disordered" evidence="10">
    <location>
        <begin position="257"/>
        <end position="286"/>
    </location>
</feature>
<keyword evidence="5" id="KW-0547">Nucleotide-binding</keyword>
<keyword evidence="4" id="KW-0479">Metal-binding</keyword>
<dbReference type="InterPro" id="IPR004443">
    <property type="entry name" value="YjeF_N_dom"/>
</dbReference>
<keyword evidence="6" id="KW-0521">NADP</keyword>
<dbReference type="Proteomes" id="UP000218209">
    <property type="component" value="Unassembled WGS sequence"/>
</dbReference>
<evidence type="ECO:0000313" key="13">
    <source>
        <dbReference type="Proteomes" id="UP000218209"/>
    </source>
</evidence>
<evidence type="ECO:0000256" key="9">
    <source>
        <dbReference type="ARBA" id="ARBA00023235"/>
    </source>
</evidence>